<gene>
    <name evidence="3" type="ORF">BN741_01875</name>
</gene>
<feature type="domain" description="DUF4377" evidence="2">
    <location>
        <begin position="56"/>
        <end position="119"/>
    </location>
</feature>
<sequence length="278" mass="32044">MNINFFRMLLMTFLAVAGLAACSDDDEPKDSVKEIRMLVSAETGVTYAWGDDMKKNPIECLLVKTEGDSEEWQDLGFEQIKGFTYERGHEYYLSVKRTILANPPADASDRRYELIRVLQDRLVADPEIPIDKEIKTEADIEYYDLCPFEKYGVASTIVVDDEGKINGKVEYDNVSQLPSYDKARIWLVNILDHKDQNWVKFHSVPYQATYSYVISPFTDKIRLVRNESSGPMFKNVVPEDEFTRIRSMNSGEEVRYALILANVHKKGLQKVEFIIIKK</sequence>
<protein>
    <recommendedName>
        <fullName evidence="2">DUF4377 domain-containing protein</fullName>
    </recommendedName>
</protein>
<dbReference type="STRING" id="1263103.BN741_01875"/>
<comment type="caution">
    <text evidence="3">The sequence shown here is derived from an EMBL/GenBank/DDBJ whole genome shotgun (WGS) entry which is preliminary data.</text>
</comment>
<reference evidence="3" key="1">
    <citation type="submission" date="2012-11" db="EMBL/GenBank/DDBJ databases">
        <title>Dependencies among metagenomic species, viruses, plasmids and units of genetic variation.</title>
        <authorList>
            <person name="Nielsen H.B."/>
            <person name="Almeida M."/>
            <person name="Juncker A.S."/>
            <person name="Rasmussen S."/>
            <person name="Li J."/>
            <person name="Sunagawa S."/>
            <person name="Plichta D."/>
            <person name="Gautier L."/>
            <person name="Le Chatelier E."/>
            <person name="Peletier E."/>
            <person name="Bonde I."/>
            <person name="Nielsen T."/>
            <person name="Manichanh C."/>
            <person name="Arumugam M."/>
            <person name="Batto J."/>
            <person name="Santos M.B.Q.D."/>
            <person name="Blom N."/>
            <person name="Borruel N."/>
            <person name="Burgdorf K.S."/>
            <person name="Boumezbeur F."/>
            <person name="Casellas F."/>
            <person name="Dore J."/>
            <person name="Guarner F."/>
            <person name="Hansen T."/>
            <person name="Hildebrand F."/>
            <person name="Kaas R.S."/>
            <person name="Kennedy S."/>
            <person name="Kristiansen K."/>
            <person name="Kultima J.R."/>
            <person name="Leonard P."/>
            <person name="Levenez F."/>
            <person name="Lund O."/>
            <person name="Moumen B."/>
            <person name="Le Paslier D."/>
            <person name="Pons N."/>
            <person name="Pedersen O."/>
            <person name="Prifti E."/>
            <person name="Qin J."/>
            <person name="Raes J."/>
            <person name="Tap J."/>
            <person name="Tims S."/>
            <person name="Ussery D.W."/>
            <person name="Yamada T."/>
            <person name="MetaHit consortium"/>
            <person name="Renault P."/>
            <person name="Sicheritz-Ponten T."/>
            <person name="Bork P."/>
            <person name="Wang J."/>
            <person name="Brunak S."/>
            <person name="Ehrlich S.D."/>
        </authorList>
    </citation>
    <scope>NUCLEOTIDE SEQUENCE [LARGE SCALE GENOMIC DNA]</scope>
</reference>
<organism evidence="3">
    <name type="scientific">Leyella stercorea CAG:629</name>
    <dbReference type="NCBI Taxonomy" id="1263103"/>
    <lineage>
        <taxon>Bacteria</taxon>
        <taxon>Pseudomonadati</taxon>
        <taxon>Bacteroidota</taxon>
        <taxon>Bacteroidia</taxon>
        <taxon>Bacteroidales</taxon>
        <taxon>Prevotellaceae</taxon>
        <taxon>Leyella</taxon>
    </lineage>
</organism>
<evidence type="ECO:0000256" key="1">
    <source>
        <dbReference type="SAM" id="SignalP"/>
    </source>
</evidence>
<dbReference type="AlphaFoldDB" id="R7H726"/>
<dbReference type="EMBL" id="CBIT010000216">
    <property type="protein sequence ID" value="CDE34007.1"/>
    <property type="molecule type" value="Genomic_DNA"/>
</dbReference>
<evidence type="ECO:0000259" key="2">
    <source>
        <dbReference type="Pfam" id="PF14302"/>
    </source>
</evidence>
<accession>R7H726</accession>
<dbReference type="PROSITE" id="PS51257">
    <property type="entry name" value="PROKAR_LIPOPROTEIN"/>
    <property type="match status" value="1"/>
</dbReference>
<evidence type="ECO:0000313" key="3">
    <source>
        <dbReference type="EMBL" id="CDE34007.1"/>
    </source>
</evidence>
<feature type="signal peptide" evidence="1">
    <location>
        <begin position="1"/>
        <end position="17"/>
    </location>
</feature>
<feature type="chain" id="PRO_5004434481" description="DUF4377 domain-containing protein" evidence="1">
    <location>
        <begin position="18"/>
        <end position="278"/>
    </location>
</feature>
<name>R7H726_9BACT</name>
<dbReference type="Proteomes" id="UP000018072">
    <property type="component" value="Unassembled WGS sequence"/>
</dbReference>
<proteinExistence type="predicted"/>
<dbReference type="InterPro" id="IPR025485">
    <property type="entry name" value="DUF4377"/>
</dbReference>
<dbReference type="Pfam" id="PF14302">
    <property type="entry name" value="DUF4377"/>
    <property type="match status" value="1"/>
</dbReference>
<keyword evidence="1" id="KW-0732">Signal</keyword>